<dbReference type="PANTHER" id="PTHR47331">
    <property type="entry name" value="PHD-TYPE DOMAIN-CONTAINING PROTEIN"/>
    <property type="match status" value="1"/>
</dbReference>
<dbReference type="InterPro" id="IPR008042">
    <property type="entry name" value="Retrotrans_Pao"/>
</dbReference>
<comment type="caution">
    <text evidence="1">The sequence shown here is derived from an EMBL/GenBank/DDBJ whole genome shotgun (WGS) entry which is preliminary data.</text>
</comment>
<dbReference type="InterPro" id="IPR005312">
    <property type="entry name" value="DUF1759"/>
</dbReference>
<dbReference type="Pfam" id="PF05380">
    <property type="entry name" value="Peptidase_A17"/>
    <property type="match status" value="1"/>
</dbReference>
<evidence type="ECO:0000313" key="2">
    <source>
        <dbReference type="Proteomes" id="UP001054837"/>
    </source>
</evidence>
<dbReference type="Pfam" id="PF03564">
    <property type="entry name" value="DUF1759"/>
    <property type="match status" value="1"/>
</dbReference>
<reference evidence="1 2" key="1">
    <citation type="submission" date="2021-06" db="EMBL/GenBank/DDBJ databases">
        <title>Caerostris darwini draft genome.</title>
        <authorList>
            <person name="Kono N."/>
            <person name="Arakawa K."/>
        </authorList>
    </citation>
    <scope>NUCLEOTIDE SEQUENCE [LARGE SCALE GENOMIC DNA]</scope>
</reference>
<dbReference type="Proteomes" id="UP001054837">
    <property type="component" value="Unassembled WGS sequence"/>
</dbReference>
<name>A0AAV4Q3Z1_9ARAC</name>
<evidence type="ECO:0000313" key="1">
    <source>
        <dbReference type="EMBL" id="GIY03102.1"/>
    </source>
</evidence>
<proteinExistence type="predicted"/>
<dbReference type="AlphaFoldDB" id="A0AAV4Q3Z1"/>
<accession>A0AAV4Q3Z1</accession>
<organism evidence="1 2">
    <name type="scientific">Caerostris darwini</name>
    <dbReference type="NCBI Taxonomy" id="1538125"/>
    <lineage>
        <taxon>Eukaryota</taxon>
        <taxon>Metazoa</taxon>
        <taxon>Ecdysozoa</taxon>
        <taxon>Arthropoda</taxon>
        <taxon>Chelicerata</taxon>
        <taxon>Arachnida</taxon>
        <taxon>Araneae</taxon>
        <taxon>Araneomorphae</taxon>
        <taxon>Entelegynae</taxon>
        <taxon>Araneoidea</taxon>
        <taxon>Araneidae</taxon>
        <taxon>Caerostris</taxon>
    </lineage>
</organism>
<dbReference type="EMBL" id="BPLQ01003773">
    <property type="protein sequence ID" value="GIY03102.1"/>
    <property type="molecule type" value="Genomic_DNA"/>
</dbReference>
<gene>
    <name evidence="1" type="primary">AVEN_208519_1</name>
    <name evidence="1" type="ORF">CDAR_88391</name>
</gene>
<keyword evidence="2" id="KW-1185">Reference proteome</keyword>
<protein>
    <submittedName>
        <fullName evidence="1">Uncharacterized protein</fullName>
    </submittedName>
</protein>
<sequence length="344" mass="40687">MEIIKRNKTAQRAAFTKVYTKLESVLINENANAGEIELCLRLLKQKTDSLELTRNEYLDALTDETEFITEFNIVEEYREKALIMEFKSKRVLEKIKSKKNNNESSNFGNNSHFAVCENSHKNISSRLPEVELYKFGGELRDWLTFWNQFKNIQENKNLTNYDKFHYLIQWTKIKSEARELIESFSITDENYSLAIESLTERYGRKERYYEEFPKKLQHSFYCNAELEIFVESTTNVMKEGMLDRRRCESSALSASSESTRSQVLGLMWDKNLNALEIDIEYLEFDEREKITKRKIRSLVSRVFDPIGFLAPVMIQPKILLQATWKAKESWDEEVNNEIKMNFLK</sequence>